<dbReference type="Proteomes" id="UP000684084">
    <property type="component" value="Unassembled WGS sequence"/>
</dbReference>
<comment type="caution">
    <text evidence="1">The sequence shown here is derived from an EMBL/GenBank/DDBJ whole genome shotgun (WGS) entry which is preliminary data.</text>
</comment>
<sequence>MMNSSVFARSTIRSRVLTRPMRDGAYHWENVDGSLSLYIISISPSALRVRQVLLSKWVYSLVQDFLFHLSPRGGNLRRPVNLFLGLDHPQVINSHRSYSIA</sequence>
<proteinExistence type="predicted"/>
<protein>
    <submittedName>
        <fullName evidence="1">Uncharacterized protein</fullName>
    </submittedName>
</protein>
<dbReference type="AlphaFoldDB" id="A0A915YMT3"/>
<dbReference type="EMBL" id="CAGKOT010000001">
    <property type="protein sequence ID" value="CAB5294259.1"/>
    <property type="molecule type" value="Genomic_DNA"/>
</dbReference>
<name>A0A915YMT3_9GLOM</name>
<reference evidence="1" key="1">
    <citation type="submission" date="2020-05" db="EMBL/GenBank/DDBJ databases">
        <authorList>
            <person name="Rincon C."/>
            <person name="Sanders R I."/>
            <person name="Robbins C."/>
            <person name="Chaturvedi A."/>
        </authorList>
    </citation>
    <scope>NUCLEOTIDE SEQUENCE</scope>
    <source>
        <strain evidence="1">CHB12</strain>
    </source>
</reference>
<evidence type="ECO:0000313" key="1">
    <source>
        <dbReference type="EMBL" id="CAB5294259.1"/>
    </source>
</evidence>
<gene>
    <name evidence="1" type="ORF">CHRIB12_LOCUS332</name>
</gene>
<organism evidence="1 2">
    <name type="scientific">Rhizophagus irregularis</name>
    <dbReference type="NCBI Taxonomy" id="588596"/>
    <lineage>
        <taxon>Eukaryota</taxon>
        <taxon>Fungi</taxon>
        <taxon>Fungi incertae sedis</taxon>
        <taxon>Mucoromycota</taxon>
        <taxon>Glomeromycotina</taxon>
        <taxon>Glomeromycetes</taxon>
        <taxon>Glomerales</taxon>
        <taxon>Glomeraceae</taxon>
        <taxon>Rhizophagus</taxon>
    </lineage>
</organism>
<accession>A0A915YMT3</accession>
<evidence type="ECO:0000313" key="2">
    <source>
        <dbReference type="Proteomes" id="UP000684084"/>
    </source>
</evidence>
<dbReference type="OrthoDB" id="9974841at2759"/>